<protein>
    <submittedName>
        <fullName evidence="1">Uncharacterized protein</fullName>
    </submittedName>
</protein>
<name>A0ABP8REM9_9PSEU</name>
<sequence length="45" mass="4886">MFLARGDYLVIHDAEDKPDADQPKKAVVAFGRGGERLVCVQAALN</sequence>
<keyword evidence="2" id="KW-1185">Reference proteome</keyword>
<reference evidence="2" key="1">
    <citation type="journal article" date="2019" name="Int. J. Syst. Evol. Microbiol.">
        <title>The Global Catalogue of Microorganisms (GCM) 10K type strain sequencing project: providing services to taxonomists for standard genome sequencing and annotation.</title>
        <authorList>
            <consortium name="The Broad Institute Genomics Platform"/>
            <consortium name="The Broad Institute Genome Sequencing Center for Infectious Disease"/>
            <person name="Wu L."/>
            <person name="Ma J."/>
        </authorList>
    </citation>
    <scope>NUCLEOTIDE SEQUENCE [LARGE SCALE GENOMIC DNA]</scope>
    <source>
        <strain evidence="2">JCM 17906</strain>
    </source>
</reference>
<evidence type="ECO:0000313" key="2">
    <source>
        <dbReference type="Proteomes" id="UP001501598"/>
    </source>
</evidence>
<evidence type="ECO:0000313" key="1">
    <source>
        <dbReference type="EMBL" id="GAA4536955.1"/>
    </source>
</evidence>
<organism evidence="1 2">
    <name type="scientific">Pseudonocardia xishanensis</name>
    <dbReference type="NCBI Taxonomy" id="630995"/>
    <lineage>
        <taxon>Bacteria</taxon>
        <taxon>Bacillati</taxon>
        <taxon>Actinomycetota</taxon>
        <taxon>Actinomycetes</taxon>
        <taxon>Pseudonocardiales</taxon>
        <taxon>Pseudonocardiaceae</taxon>
        <taxon>Pseudonocardia</taxon>
    </lineage>
</organism>
<proteinExistence type="predicted"/>
<dbReference type="EMBL" id="BAABGT010000008">
    <property type="protein sequence ID" value="GAA4536955.1"/>
    <property type="molecule type" value="Genomic_DNA"/>
</dbReference>
<gene>
    <name evidence="1" type="ORF">GCM10023175_04600</name>
</gene>
<accession>A0ABP8REM9</accession>
<dbReference type="Proteomes" id="UP001501598">
    <property type="component" value="Unassembled WGS sequence"/>
</dbReference>
<comment type="caution">
    <text evidence="1">The sequence shown here is derived from an EMBL/GenBank/DDBJ whole genome shotgun (WGS) entry which is preliminary data.</text>
</comment>